<accession>A0A1G8TRV0</accession>
<protein>
    <recommendedName>
        <fullName evidence="3">DUF2785 domain-containing protein</fullName>
    </recommendedName>
</protein>
<gene>
    <name evidence="1" type="ORF">SAMN04490247_1932</name>
</gene>
<evidence type="ECO:0000313" key="1">
    <source>
        <dbReference type="EMBL" id="SDJ44248.1"/>
    </source>
</evidence>
<name>A0A1G8TRV0_9BACI</name>
<organism evidence="1 2">
    <name type="scientific">Salimicrobium halophilum</name>
    <dbReference type="NCBI Taxonomy" id="86666"/>
    <lineage>
        <taxon>Bacteria</taxon>
        <taxon>Bacillati</taxon>
        <taxon>Bacillota</taxon>
        <taxon>Bacilli</taxon>
        <taxon>Bacillales</taxon>
        <taxon>Bacillaceae</taxon>
        <taxon>Salimicrobium</taxon>
    </lineage>
</organism>
<sequence length="275" mass="33032">MKTRLKESLEMIKENDYELPEHMNQQEITTVMLQNIGAVDPYLRVDLINNILSTFIERNSYSEQQLRNMLTSLMNKNYLFYRINTSKQEEDAVFRRSYSVLLMSPILRKHTESSFLSEDTLHRVWENLKKYMKQEQDHRGHVKEKGWVHTMAHAGDALNSISECACITSEEVKGMLPIIREQFLIDRPYLFDEEERMVTAIMSMFDKIEKTEKVEWLWTFLYKRRSWKDPAEDLIINNSKHLLRALYFRMLENEENDMCEVLLQILRELRTQELY</sequence>
<evidence type="ECO:0008006" key="3">
    <source>
        <dbReference type="Google" id="ProtNLM"/>
    </source>
</evidence>
<dbReference type="AlphaFoldDB" id="A0A1G8TRV0"/>
<dbReference type="InterPro" id="IPR021247">
    <property type="entry name" value="DUF2785"/>
</dbReference>
<dbReference type="EMBL" id="FNEV01000005">
    <property type="protein sequence ID" value="SDJ44248.1"/>
    <property type="molecule type" value="Genomic_DNA"/>
</dbReference>
<dbReference type="Pfam" id="PF10978">
    <property type="entry name" value="DUF2785"/>
    <property type="match status" value="1"/>
</dbReference>
<dbReference type="OrthoDB" id="7619731at2"/>
<reference evidence="2" key="1">
    <citation type="submission" date="2016-10" db="EMBL/GenBank/DDBJ databases">
        <authorList>
            <person name="Varghese N."/>
            <person name="Submissions S."/>
        </authorList>
    </citation>
    <scope>NUCLEOTIDE SEQUENCE [LARGE SCALE GENOMIC DNA]</scope>
    <source>
        <strain evidence="2">DSM 4771</strain>
    </source>
</reference>
<proteinExistence type="predicted"/>
<dbReference type="RefSeq" id="WP_093193661.1">
    <property type="nucleotide sequence ID" value="NZ_FNEV01000005.1"/>
</dbReference>
<evidence type="ECO:0000313" key="2">
    <source>
        <dbReference type="Proteomes" id="UP000199225"/>
    </source>
</evidence>
<dbReference type="STRING" id="86666.SAMN04490247_1932"/>
<keyword evidence="2" id="KW-1185">Reference proteome</keyword>
<dbReference type="Proteomes" id="UP000199225">
    <property type="component" value="Unassembled WGS sequence"/>
</dbReference>